<evidence type="ECO:0000313" key="8">
    <source>
        <dbReference type="WBParaSite" id="HDID_0000785101-mRNA-1"/>
    </source>
</evidence>
<evidence type="ECO:0000313" key="7">
    <source>
        <dbReference type="Proteomes" id="UP000321570"/>
    </source>
</evidence>
<evidence type="ECO:0000259" key="3">
    <source>
        <dbReference type="Pfam" id="PF02894"/>
    </source>
</evidence>
<dbReference type="Proteomes" id="UP000321570">
    <property type="component" value="Unassembled WGS sequence"/>
</dbReference>
<dbReference type="WBParaSite" id="HDID_0000785101-mRNA-1">
    <property type="protein sequence ID" value="HDID_0000785101-mRNA-1"/>
    <property type="gene ID" value="HDID_0000785101"/>
</dbReference>
<dbReference type="AlphaFoldDB" id="A0A0R3SRN4"/>
<evidence type="ECO:0000259" key="2">
    <source>
        <dbReference type="Pfam" id="PF01408"/>
    </source>
</evidence>
<dbReference type="InterPro" id="IPR036291">
    <property type="entry name" value="NAD(P)-bd_dom_sf"/>
</dbReference>
<gene>
    <name evidence="4" type="ORF">HDID_LOCUS7849</name>
    <name evidence="5" type="ORF">WMSIL1_LOCUS10670</name>
</gene>
<evidence type="ECO:0000313" key="5">
    <source>
        <dbReference type="EMBL" id="VUZ52103.1"/>
    </source>
</evidence>
<sequence>MISIALFGLGRAGRIHAKNILANPKCVLLYAVDPSPSVTAEFKSLIPPNRNEIQYINSIDDKAMKRIFEDQSVTAVFVCSTTWSHYRITKRAIESGKAVFCEKPISVDVNETEALYRLALEKNIPLHCSFNRRYDPQIIEMHETLRRGDLGTIHVVKTCSRDHPCPPIEFLRESGGFFHDCASHDLDMICWLVGAMPERVFVTASVHSKEIAELNDVDTAVIVLDFSSLTKNRPGPIGIIDISRHGVYGYDQRVEVLADAGMVRSENQQAPGVILNAEKVTKSAPIKTSFPERYEDSYINSLERFIDTVQKGKRADISACDVVNISRLAHLCEESFKDGKPLEFKPIKLEF</sequence>
<dbReference type="GO" id="GO:0000166">
    <property type="term" value="F:nucleotide binding"/>
    <property type="evidence" value="ECO:0007669"/>
    <property type="project" value="InterPro"/>
</dbReference>
<reference evidence="5 7" key="3">
    <citation type="submission" date="2019-07" db="EMBL/GenBank/DDBJ databases">
        <authorList>
            <person name="Jastrzebski P J."/>
            <person name="Paukszto L."/>
            <person name="Jastrzebski P J."/>
        </authorList>
    </citation>
    <scope>NUCLEOTIDE SEQUENCE [LARGE SCALE GENOMIC DNA]</scope>
    <source>
        <strain evidence="5 7">WMS-il1</strain>
    </source>
</reference>
<evidence type="ECO:0000313" key="4">
    <source>
        <dbReference type="EMBL" id="VDL60167.1"/>
    </source>
</evidence>
<dbReference type="InterPro" id="IPR000683">
    <property type="entry name" value="Gfo/Idh/MocA-like_OxRdtase_N"/>
</dbReference>
<dbReference type="Proteomes" id="UP000274504">
    <property type="component" value="Unassembled WGS sequence"/>
</dbReference>
<evidence type="ECO:0000313" key="6">
    <source>
        <dbReference type="Proteomes" id="UP000274504"/>
    </source>
</evidence>
<dbReference type="SUPFAM" id="SSF55347">
    <property type="entry name" value="Glyceraldehyde-3-phosphate dehydrogenase-like, C-terminal domain"/>
    <property type="match status" value="1"/>
</dbReference>
<protein>
    <submittedName>
        <fullName evidence="8">GFO_IDH_MocA domain-containing protein</fullName>
    </submittedName>
</protein>
<organism evidence="8">
    <name type="scientific">Hymenolepis diminuta</name>
    <name type="common">Rat tapeworm</name>
    <dbReference type="NCBI Taxonomy" id="6216"/>
    <lineage>
        <taxon>Eukaryota</taxon>
        <taxon>Metazoa</taxon>
        <taxon>Spiralia</taxon>
        <taxon>Lophotrochozoa</taxon>
        <taxon>Platyhelminthes</taxon>
        <taxon>Cestoda</taxon>
        <taxon>Eucestoda</taxon>
        <taxon>Cyclophyllidea</taxon>
        <taxon>Hymenolepididae</taxon>
        <taxon>Hymenolepis</taxon>
    </lineage>
</organism>
<dbReference type="Gene3D" id="3.40.50.720">
    <property type="entry name" value="NAD(P)-binding Rossmann-like Domain"/>
    <property type="match status" value="1"/>
</dbReference>
<reference evidence="4 6" key="2">
    <citation type="submission" date="2018-11" db="EMBL/GenBank/DDBJ databases">
        <authorList>
            <consortium name="Pathogen Informatics"/>
        </authorList>
    </citation>
    <scope>NUCLEOTIDE SEQUENCE [LARGE SCALE GENOMIC DNA]</scope>
</reference>
<keyword evidence="7" id="KW-1185">Reference proteome</keyword>
<dbReference type="PANTHER" id="PTHR42840:SF3">
    <property type="entry name" value="BINDING ROSSMANN FOLD OXIDOREDUCTASE, PUTATIVE (AFU_ORTHOLOGUE AFUA_2G10240)-RELATED"/>
    <property type="match status" value="1"/>
</dbReference>
<feature type="domain" description="Gfo/Idh/MocA-like oxidoreductase N-terminal" evidence="2">
    <location>
        <begin position="3"/>
        <end position="126"/>
    </location>
</feature>
<dbReference type="GO" id="GO:0016491">
    <property type="term" value="F:oxidoreductase activity"/>
    <property type="evidence" value="ECO:0007669"/>
    <property type="project" value="UniProtKB-KW"/>
</dbReference>
<dbReference type="Pfam" id="PF02894">
    <property type="entry name" value="GFO_IDH_MocA_C"/>
    <property type="match status" value="1"/>
</dbReference>
<proteinExistence type="predicted"/>
<dbReference type="InterPro" id="IPR004104">
    <property type="entry name" value="Gfo/Idh/MocA-like_OxRdtase_C"/>
</dbReference>
<dbReference type="Gene3D" id="3.30.360.10">
    <property type="entry name" value="Dihydrodipicolinate Reductase, domain 2"/>
    <property type="match status" value="1"/>
</dbReference>
<name>A0A0R3SRN4_HYMDI</name>
<dbReference type="SUPFAM" id="SSF51735">
    <property type="entry name" value="NAD(P)-binding Rossmann-fold domains"/>
    <property type="match status" value="1"/>
</dbReference>
<dbReference type="EMBL" id="UYSG01010989">
    <property type="protein sequence ID" value="VDL60167.1"/>
    <property type="molecule type" value="Genomic_DNA"/>
</dbReference>
<keyword evidence="1" id="KW-0560">Oxidoreductase</keyword>
<dbReference type="GO" id="GO:0005737">
    <property type="term" value="C:cytoplasm"/>
    <property type="evidence" value="ECO:0007669"/>
    <property type="project" value="TreeGrafter"/>
</dbReference>
<feature type="domain" description="Gfo/Idh/MocA-like oxidoreductase C-terminal" evidence="3">
    <location>
        <begin position="143"/>
        <end position="343"/>
    </location>
</feature>
<accession>A0A0R3SRN4</accession>
<dbReference type="STRING" id="6216.A0A0R3SRN4"/>
<dbReference type="OrthoDB" id="64915at2759"/>
<reference evidence="8" key="1">
    <citation type="submission" date="2017-02" db="UniProtKB">
        <authorList>
            <consortium name="WormBaseParasite"/>
        </authorList>
    </citation>
    <scope>IDENTIFICATION</scope>
</reference>
<evidence type="ECO:0000256" key="1">
    <source>
        <dbReference type="ARBA" id="ARBA00023002"/>
    </source>
</evidence>
<dbReference type="GO" id="GO:0006740">
    <property type="term" value="P:NADPH regeneration"/>
    <property type="evidence" value="ECO:0007669"/>
    <property type="project" value="TreeGrafter"/>
</dbReference>
<dbReference type="EMBL" id="CABIJS010000466">
    <property type="protein sequence ID" value="VUZ52103.1"/>
    <property type="molecule type" value="Genomic_DNA"/>
</dbReference>
<dbReference type="PANTHER" id="PTHR42840">
    <property type="entry name" value="NAD(P)-BINDING ROSSMANN-FOLD SUPERFAMILY PROTEIN-RELATED"/>
    <property type="match status" value="1"/>
</dbReference>
<dbReference type="Pfam" id="PF01408">
    <property type="entry name" value="GFO_IDH_MocA"/>
    <property type="match status" value="1"/>
</dbReference>